<gene>
    <name evidence="1" type="ORF">PROFUN_01431</name>
</gene>
<comment type="caution">
    <text evidence="1">The sequence shown here is derived from an EMBL/GenBank/DDBJ whole genome shotgun (WGS) entry which is preliminary data.</text>
</comment>
<proteinExistence type="predicted"/>
<reference evidence="1 2" key="1">
    <citation type="journal article" date="2018" name="Genome Biol. Evol.">
        <title>Multiple Roots of Fruiting Body Formation in Amoebozoa.</title>
        <authorList>
            <person name="Hillmann F."/>
            <person name="Forbes G."/>
            <person name="Novohradska S."/>
            <person name="Ferling I."/>
            <person name="Riege K."/>
            <person name="Groth M."/>
            <person name="Westermann M."/>
            <person name="Marz M."/>
            <person name="Spaller T."/>
            <person name="Winckler T."/>
            <person name="Schaap P."/>
            <person name="Glockner G."/>
        </authorList>
    </citation>
    <scope>NUCLEOTIDE SEQUENCE [LARGE SCALE GENOMIC DNA]</scope>
    <source>
        <strain evidence="1 2">Jena</strain>
    </source>
</reference>
<keyword evidence="2" id="KW-1185">Reference proteome</keyword>
<dbReference type="EMBL" id="MDYQ01000022">
    <property type="protein sequence ID" value="PRP87169.1"/>
    <property type="molecule type" value="Genomic_DNA"/>
</dbReference>
<evidence type="ECO:0000313" key="2">
    <source>
        <dbReference type="Proteomes" id="UP000241769"/>
    </source>
</evidence>
<sequence length="69" mass="7596">MSTEGRHATPKEGGTVIHSAIGASNRRRLLNWGPPLSSANIDVESSPWLLGMDDHIPYPDIRKEETTQT</sequence>
<name>A0A2P6NT69_9EUKA</name>
<protein>
    <submittedName>
        <fullName evidence="1">Uncharacterized protein</fullName>
    </submittedName>
</protein>
<organism evidence="1 2">
    <name type="scientific">Planoprotostelium fungivorum</name>
    <dbReference type="NCBI Taxonomy" id="1890364"/>
    <lineage>
        <taxon>Eukaryota</taxon>
        <taxon>Amoebozoa</taxon>
        <taxon>Evosea</taxon>
        <taxon>Variosea</taxon>
        <taxon>Cavosteliida</taxon>
        <taxon>Cavosteliaceae</taxon>
        <taxon>Planoprotostelium</taxon>
    </lineage>
</organism>
<dbReference type="InParanoid" id="A0A2P6NT69"/>
<accession>A0A2P6NT69</accession>
<dbReference type="Proteomes" id="UP000241769">
    <property type="component" value="Unassembled WGS sequence"/>
</dbReference>
<evidence type="ECO:0000313" key="1">
    <source>
        <dbReference type="EMBL" id="PRP87169.1"/>
    </source>
</evidence>
<dbReference type="AlphaFoldDB" id="A0A2P6NT69"/>